<dbReference type="PIRSF" id="PIRSF029171">
    <property type="entry name" value="Esterase_LipA"/>
    <property type="match status" value="1"/>
</dbReference>
<dbReference type="GO" id="GO:0004806">
    <property type="term" value="F:triacylglycerol lipase activity"/>
    <property type="evidence" value="ECO:0007669"/>
    <property type="project" value="InterPro"/>
</dbReference>
<protein>
    <submittedName>
        <fullName evidence="2">Lipase</fullName>
    </submittedName>
</protein>
<dbReference type="InterPro" id="IPR029058">
    <property type="entry name" value="AB_hydrolase_fold"/>
</dbReference>
<evidence type="ECO:0000313" key="2">
    <source>
        <dbReference type="EMBL" id="KHD73308.1"/>
    </source>
</evidence>
<dbReference type="Pfam" id="PF03583">
    <property type="entry name" value="LIP"/>
    <property type="match status" value="1"/>
</dbReference>
<reference evidence="2 3" key="1">
    <citation type="submission" date="2014-10" db="EMBL/GenBank/DDBJ databases">
        <title>Draft genome sequence of Actinoplanes utahensis NRRL 12052.</title>
        <authorList>
            <person name="Velasco-Bucheli B."/>
            <person name="del Cerro C."/>
            <person name="Hormigo D."/>
            <person name="Garcia J.L."/>
            <person name="Acebal C."/>
            <person name="Arroyo M."/>
            <person name="de la Mata I."/>
        </authorList>
    </citation>
    <scope>NUCLEOTIDE SEQUENCE [LARGE SCALE GENOMIC DNA]</scope>
    <source>
        <strain evidence="2 3">NRRL 12052</strain>
    </source>
</reference>
<comment type="caution">
    <text evidence="2">The sequence shown here is derived from an EMBL/GenBank/DDBJ whole genome shotgun (WGS) entry which is preliminary data.</text>
</comment>
<gene>
    <name evidence="2" type="ORF">MB27_35830</name>
</gene>
<dbReference type="AlphaFoldDB" id="A0A0A6UE34"/>
<dbReference type="RefSeq" id="WP_043532388.1">
    <property type="nucleotide sequence ID" value="NZ_BAABKU010000005.1"/>
</dbReference>
<proteinExistence type="predicted"/>
<dbReference type="PANTHER" id="PTHR34853">
    <property type="match status" value="1"/>
</dbReference>
<keyword evidence="1" id="KW-0732">Signal</keyword>
<accession>A0A0A6UE34</accession>
<dbReference type="GO" id="GO:0016042">
    <property type="term" value="P:lipid catabolic process"/>
    <property type="evidence" value="ECO:0007669"/>
    <property type="project" value="InterPro"/>
</dbReference>
<dbReference type="EMBL" id="JRTT01000132">
    <property type="protein sequence ID" value="KHD73308.1"/>
    <property type="molecule type" value="Genomic_DNA"/>
</dbReference>
<dbReference type="STRING" id="1869.MB27_35830"/>
<dbReference type="SUPFAM" id="SSF53474">
    <property type="entry name" value="alpha/beta-Hydrolases"/>
    <property type="match status" value="1"/>
</dbReference>
<sequence length="367" mass="37953">MKMISRLILAALIAVCGVTVAPAGPAFATVPGHVLSSTTASLPPTLSAIADGKRIHYLTTDINGAPITATGLVLTPKTGKTNRVVAWGHGTTGLADICAPSTNQAVFWEEARIAVAELLSRGWTVAAPDYPGLGTPQPHPYLVGASAARSLIDNVRAARQLDAALSTQYAVDGHSQGGSAALWASQIAPAYDGSLVLRGTASIAPLSNADLLAPEIPGTAAQGYLVMALYGIAAVDNSFHPFSVLAAPAEAKVGVLQTGCLYEILAAYQPLTAKQLVNGGVVPASVTNRFRTYINPGRTSPSAPVLIVHGTADEAVPYFLSADLLVPQLEADYDIPVQFETIEGGTHDSAVIESADLVADWIAARFT</sequence>
<dbReference type="Proteomes" id="UP000054537">
    <property type="component" value="Unassembled WGS sequence"/>
</dbReference>
<feature type="signal peptide" evidence="1">
    <location>
        <begin position="1"/>
        <end position="28"/>
    </location>
</feature>
<name>A0A0A6UE34_ACTUT</name>
<dbReference type="Gene3D" id="3.40.50.1820">
    <property type="entry name" value="alpha/beta hydrolase"/>
    <property type="match status" value="2"/>
</dbReference>
<organism evidence="2 3">
    <name type="scientific">Actinoplanes utahensis</name>
    <dbReference type="NCBI Taxonomy" id="1869"/>
    <lineage>
        <taxon>Bacteria</taxon>
        <taxon>Bacillati</taxon>
        <taxon>Actinomycetota</taxon>
        <taxon>Actinomycetes</taxon>
        <taxon>Micromonosporales</taxon>
        <taxon>Micromonosporaceae</taxon>
        <taxon>Actinoplanes</taxon>
    </lineage>
</organism>
<keyword evidence="3" id="KW-1185">Reference proteome</keyword>
<dbReference type="OrthoDB" id="9798122at2"/>
<dbReference type="eggNOG" id="COG1506">
    <property type="taxonomic scope" value="Bacteria"/>
</dbReference>
<evidence type="ECO:0000256" key="1">
    <source>
        <dbReference type="SAM" id="SignalP"/>
    </source>
</evidence>
<dbReference type="PANTHER" id="PTHR34853:SF1">
    <property type="entry name" value="LIPASE 5"/>
    <property type="match status" value="1"/>
</dbReference>
<dbReference type="InterPro" id="IPR005152">
    <property type="entry name" value="Lipase_secreted"/>
</dbReference>
<feature type="chain" id="PRO_5002022439" evidence="1">
    <location>
        <begin position="29"/>
        <end position="367"/>
    </location>
</feature>
<evidence type="ECO:0000313" key="3">
    <source>
        <dbReference type="Proteomes" id="UP000054537"/>
    </source>
</evidence>